<dbReference type="RefSeq" id="WP_154527566.1">
    <property type="nucleotide sequence ID" value="NZ_VULZ01000024.1"/>
</dbReference>
<comment type="caution">
    <text evidence="1">The sequence shown here is derived from an EMBL/GenBank/DDBJ whole genome shotgun (WGS) entry which is preliminary data.</text>
</comment>
<sequence>MTSVLNHISELLTGMCASDDVPMVGCWYGACQETKLDRWNYFVFNRVRTATASNNIDRETYYQVHVIHEDYIPEGYIDTVIKTLEKTPGPKLKKTSDDITYDYTFKGNSNMVVEIATITFVHPQKRSC</sequence>
<reference evidence="1 2" key="1">
    <citation type="submission" date="2019-08" db="EMBL/GenBank/DDBJ databases">
        <title>In-depth cultivation of the pig gut microbiome towards novel bacterial diversity and tailored functional studies.</title>
        <authorList>
            <person name="Wylensek D."/>
            <person name="Hitch T.C.A."/>
            <person name="Clavel T."/>
        </authorList>
    </citation>
    <scope>NUCLEOTIDE SEQUENCE [LARGE SCALE GENOMIC DNA]</scope>
    <source>
        <strain evidence="1 2">Oil+RF-744-WCA-WT-11</strain>
    </source>
</reference>
<evidence type="ECO:0000313" key="1">
    <source>
        <dbReference type="EMBL" id="MSS16136.1"/>
    </source>
</evidence>
<name>A0A6L5XAV5_9FIRM</name>
<organism evidence="1 2">
    <name type="scientific">Porcincola intestinalis</name>
    <dbReference type="NCBI Taxonomy" id="2606632"/>
    <lineage>
        <taxon>Bacteria</taxon>
        <taxon>Bacillati</taxon>
        <taxon>Bacillota</taxon>
        <taxon>Clostridia</taxon>
        <taxon>Lachnospirales</taxon>
        <taxon>Lachnospiraceae</taxon>
        <taxon>Porcincola</taxon>
    </lineage>
</organism>
<evidence type="ECO:0000313" key="2">
    <source>
        <dbReference type="Proteomes" id="UP000481852"/>
    </source>
</evidence>
<gene>
    <name evidence="1" type="ORF">FYJ35_14080</name>
</gene>
<dbReference type="EMBL" id="VULZ01000024">
    <property type="protein sequence ID" value="MSS16136.1"/>
    <property type="molecule type" value="Genomic_DNA"/>
</dbReference>
<accession>A0A6L5XAV5</accession>
<proteinExistence type="predicted"/>
<protein>
    <submittedName>
        <fullName evidence="1">Uncharacterized protein</fullName>
    </submittedName>
</protein>
<dbReference type="Proteomes" id="UP000481852">
    <property type="component" value="Unassembled WGS sequence"/>
</dbReference>
<keyword evidence="2" id="KW-1185">Reference proteome</keyword>
<dbReference type="AlphaFoldDB" id="A0A6L5XAV5"/>